<name>A0ABR1GHE3_9HYPO</name>
<dbReference type="InterPro" id="IPR008984">
    <property type="entry name" value="SMAD_FHA_dom_sf"/>
</dbReference>
<dbReference type="InterPro" id="IPR008271">
    <property type="entry name" value="Ser/Thr_kinase_AS"/>
</dbReference>
<dbReference type="SUPFAM" id="SSF49879">
    <property type="entry name" value="SMAD/FHA domain"/>
    <property type="match status" value="1"/>
</dbReference>
<evidence type="ECO:0000256" key="15">
    <source>
        <dbReference type="PROSITE-ProRule" id="PRU10141"/>
    </source>
</evidence>
<evidence type="ECO:0000313" key="20">
    <source>
        <dbReference type="Proteomes" id="UP001498476"/>
    </source>
</evidence>
<evidence type="ECO:0000256" key="4">
    <source>
        <dbReference type="ARBA" id="ARBA00022448"/>
    </source>
</evidence>
<feature type="binding site" evidence="15">
    <location>
        <position position="220"/>
    </location>
    <ligand>
        <name>ATP</name>
        <dbReference type="ChEBI" id="CHEBI:30616"/>
    </ligand>
</feature>
<comment type="catalytic activity">
    <reaction evidence="13">
        <text>L-threonyl-[protein] + ATP = O-phospho-L-threonyl-[protein] + ADP + H(+)</text>
        <dbReference type="Rhea" id="RHEA:46608"/>
        <dbReference type="Rhea" id="RHEA-COMP:11060"/>
        <dbReference type="Rhea" id="RHEA-COMP:11605"/>
        <dbReference type="ChEBI" id="CHEBI:15378"/>
        <dbReference type="ChEBI" id="CHEBI:30013"/>
        <dbReference type="ChEBI" id="CHEBI:30616"/>
        <dbReference type="ChEBI" id="CHEBI:61977"/>
        <dbReference type="ChEBI" id="CHEBI:456216"/>
        <dbReference type="EC" id="2.7.11.1"/>
    </reaction>
</comment>
<dbReference type="InterPro" id="IPR000253">
    <property type="entry name" value="FHA_dom"/>
</dbReference>
<comment type="caution">
    <text evidence="19">The sequence shown here is derived from an EMBL/GenBank/DDBJ whole genome shotgun (WGS) entry which is preliminary data.</text>
</comment>
<evidence type="ECO:0000256" key="14">
    <source>
        <dbReference type="ARBA" id="ARBA00048679"/>
    </source>
</evidence>
<feature type="region of interest" description="Disordered" evidence="16">
    <location>
        <begin position="1"/>
        <end position="33"/>
    </location>
</feature>
<dbReference type="PANTHER" id="PTHR24348">
    <property type="entry name" value="SERINE/THREONINE-PROTEIN KINASE UNC-51-RELATED"/>
    <property type="match status" value="1"/>
</dbReference>
<evidence type="ECO:0000256" key="12">
    <source>
        <dbReference type="ARBA" id="ARBA00030237"/>
    </source>
</evidence>
<evidence type="ECO:0000256" key="13">
    <source>
        <dbReference type="ARBA" id="ARBA00047899"/>
    </source>
</evidence>
<evidence type="ECO:0000259" key="17">
    <source>
        <dbReference type="PROSITE" id="PS50006"/>
    </source>
</evidence>
<feature type="domain" description="Protein kinase" evidence="18">
    <location>
        <begin position="191"/>
        <end position="460"/>
    </location>
</feature>
<gene>
    <name evidence="19" type="ORF">QQX98_012998</name>
</gene>
<dbReference type="InterPro" id="IPR017441">
    <property type="entry name" value="Protein_kinase_ATP_BS"/>
</dbReference>
<evidence type="ECO:0000256" key="6">
    <source>
        <dbReference type="ARBA" id="ARBA00022679"/>
    </source>
</evidence>
<dbReference type="Gene3D" id="1.10.510.10">
    <property type="entry name" value="Transferase(Phosphotransferase) domain 1"/>
    <property type="match status" value="1"/>
</dbReference>
<feature type="compositionally biased region" description="Basic residues" evidence="16">
    <location>
        <begin position="1"/>
        <end position="18"/>
    </location>
</feature>
<feature type="region of interest" description="Disordered" evidence="16">
    <location>
        <begin position="491"/>
        <end position="562"/>
    </location>
</feature>
<dbReference type="Pfam" id="PF00069">
    <property type="entry name" value="Pkinase"/>
    <property type="match status" value="1"/>
</dbReference>
<protein>
    <recommendedName>
        <fullName evidence="3">non-specific serine/threonine protein kinase</fullName>
        <ecNumber evidence="3">2.7.11.1</ecNumber>
    </recommendedName>
    <alternativeName>
        <fullName evidence="12">Autophagy-related protein 1</fullName>
    </alternativeName>
</protein>
<keyword evidence="10" id="KW-0653">Protein transport</keyword>
<keyword evidence="11" id="KW-0072">Autophagy</keyword>
<dbReference type="InterPro" id="IPR000719">
    <property type="entry name" value="Prot_kinase_dom"/>
</dbReference>
<comment type="subcellular location">
    <subcellularLocation>
        <location evidence="1">Preautophagosomal structure membrane</location>
        <topology evidence="1">Peripheral membrane protein</topology>
    </subcellularLocation>
</comment>
<keyword evidence="4" id="KW-0813">Transport</keyword>
<evidence type="ECO:0000256" key="16">
    <source>
        <dbReference type="SAM" id="MobiDB-lite"/>
    </source>
</evidence>
<proteinExistence type="inferred from homology"/>
<dbReference type="Proteomes" id="UP001498476">
    <property type="component" value="Unassembled WGS sequence"/>
</dbReference>
<comment type="catalytic activity">
    <reaction evidence="14">
        <text>L-seryl-[protein] + ATP = O-phospho-L-seryl-[protein] + ADP + H(+)</text>
        <dbReference type="Rhea" id="RHEA:17989"/>
        <dbReference type="Rhea" id="RHEA-COMP:9863"/>
        <dbReference type="Rhea" id="RHEA-COMP:11604"/>
        <dbReference type="ChEBI" id="CHEBI:15378"/>
        <dbReference type="ChEBI" id="CHEBI:29999"/>
        <dbReference type="ChEBI" id="CHEBI:30616"/>
        <dbReference type="ChEBI" id="CHEBI:83421"/>
        <dbReference type="ChEBI" id="CHEBI:456216"/>
        <dbReference type="EC" id="2.7.11.1"/>
    </reaction>
</comment>
<dbReference type="SUPFAM" id="SSF56112">
    <property type="entry name" value="Protein kinase-like (PK-like)"/>
    <property type="match status" value="1"/>
</dbReference>
<dbReference type="CDD" id="cd00060">
    <property type="entry name" value="FHA"/>
    <property type="match status" value="1"/>
</dbReference>
<keyword evidence="5" id="KW-0723">Serine/threonine-protein kinase</keyword>
<dbReference type="PROSITE" id="PS50006">
    <property type="entry name" value="FHA_DOMAIN"/>
    <property type="match status" value="1"/>
</dbReference>
<evidence type="ECO:0000313" key="19">
    <source>
        <dbReference type="EMBL" id="KAK7397631.1"/>
    </source>
</evidence>
<keyword evidence="6" id="KW-0808">Transferase</keyword>
<evidence type="ECO:0000256" key="10">
    <source>
        <dbReference type="ARBA" id="ARBA00022927"/>
    </source>
</evidence>
<sequence length="686" mass="76508">MPPRLQRSKPKPKGRHARGSTEPPENAGAPDLNFQPRIEIRFSNIPRTDRGVIFGANSNCDVVLNCQGVSNYHFSLTFDEMNRPIVQDLGSSMGTEVTYGTEGHGVRSDFRWIVGGARVLRKKRDIIIRVIETISFRIVVPRHDIASQAYIDKVNWFRQGTATAEDLLGDLGLPRDTKLHTGAQTPGTGAIYLKKRLGEGGFGVVTHYWNVSDGSEFALKQPSAKAIRARLQPNIVKLFESPPTPYPELRLEYARCGSLSDQENISADETQSILNQCLSALIYLHEHEPPIVHRDIKPDNILVQHRFPGNIYVKFGDFGLARDSHELMTICGTPYYQAPEIYLQWQRFCFGEERSTYTAAVDIWSLGVVGYELMYGLPQYKSWYKDGGTAWCDKIVAKFQQDLQKRPHGLGRFPLSGMVVTSPDIRYTARQCYELSIGTNTGWQTASYTKGGTQTTHPYGSGDYIIDDQETAIFQPGPCADDYATVSPYHESSFVRSEAPPPESRTTRERVATSKASGKRAATSKTPGKRAAMSKALSSLPSSTQFSTKRRGRRSSRREPIPSERQELAYFLEGYSQDPLNSLYVGSSTAAWVGLEGSEDWESQYSYGSSLQSQPDDADTQIYRGSGPVSARNRPSMPRGQGDRWRPENDSPITGDSIPTSGTAQFDDEMWMAAQLLQGMAQDDQR</sequence>
<dbReference type="PROSITE" id="PS00108">
    <property type="entry name" value="PROTEIN_KINASE_ST"/>
    <property type="match status" value="1"/>
</dbReference>
<feature type="compositionally biased region" description="Polar residues" evidence="16">
    <location>
        <begin position="536"/>
        <end position="547"/>
    </location>
</feature>
<dbReference type="Pfam" id="PF00498">
    <property type="entry name" value="FHA"/>
    <property type="match status" value="1"/>
</dbReference>
<keyword evidence="8" id="KW-0418">Kinase</keyword>
<dbReference type="EC" id="2.7.11.1" evidence="3"/>
<evidence type="ECO:0000256" key="1">
    <source>
        <dbReference type="ARBA" id="ARBA00004623"/>
    </source>
</evidence>
<evidence type="ECO:0000259" key="18">
    <source>
        <dbReference type="PROSITE" id="PS50011"/>
    </source>
</evidence>
<dbReference type="InterPro" id="IPR045269">
    <property type="entry name" value="Atg1-like"/>
</dbReference>
<feature type="region of interest" description="Disordered" evidence="16">
    <location>
        <begin position="606"/>
        <end position="666"/>
    </location>
</feature>
<feature type="compositionally biased region" description="Polar residues" evidence="16">
    <location>
        <begin position="651"/>
        <end position="664"/>
    </location>
</feature>
<evidence type="ECO:0000256" key="8">
    <source>
        <dbReference type="ARBA" id="ARBA00022777"/>
    </source>
</evidence>
<feature type="domain" description="FHA" evidence="17">
    <location>
        <begin position="52"/>
        <end position="98"/>
    </location>
</feature>
<evidence type="ECO:0000256" key="11">
    <source>
        <dbReference type="ARBA" id="ARBA00023006"/>
    </source>
</evidence>
<evidence type="ECO:0000256" key="5">
    <source>
        <dbReference type="ARBA" id="ARBA00022527"/>
    </source>
</evidence>
<keyword evidence="20" id="KW-1185">Reference proteome</keyword>
<accession>A0ABR1GHE3</accession>
<dbReference type="InterPro" id="IPR011009">
    <property type="entry name" value="Kinase-like_dom_sf"/>
</dbReference>
<dbReference type="PANTHER" id="PTHR24348:SF22">
    <property type="entry name" value="NON-SPECIFIC SERINE_THREONINE PROTEIN KINASE"/>
    <property type="match status" value="1"/>
</dbReference>
<reference evidence="19 20" key="1">
    <citation type="journal article" date="2025" name="Microbiol. Resour. Announc.">
        <title>Draft genome sequences for Neonectria magnoliae and Neonectria punicea, canker pathogens of Liriodendron tulipifera and Acer saccharum in West Virginia.</title>
        <authorList>
            <person name="Petronek H.M."/>
            <person name="Kasson M.T."/>
            <person name="Metheny A.M."/>
            <person name="Stauder C.M."/>
            <person name="Lovett B."/>
            <person name="Lynch S.C."/>
            <person name="Garnas J.R."/>
            <person name="Kasson L.R."/>
            <person name="Stajich J.E."/>
        </authorList>
    </citation>
    <scope>NUCLEOTIDE SEQUENCE [LARGE SCALE GENOMIC DNA]</scope>
    <source>
        <strain evidence="19 20">NRRL 64653</strain>
    </source>
</reference>
<dbReference type="PROSITE" id="PS50011">
    <property type="entry name" value="PROTEIN_KINASE_DOM"/>
    <property type="match status" value="1"/>
</dbReference>
<evidence type="ECO:0000256" key="9">
    <source>
        <dbReference type="ARBA" id="ARBA00022840"/>
    </source>
</evidence>
<keyword evidence="9 15" id="KW-0067">ATP-binding</keyword>
<evidence type="ECO:0000256" key="2">
    <source>
        <dbReference type="ARBA" id="ARBA00005575"/>
    </source>
</evidence>
<evidence type="ECO:0000256" key="3">
    <source>
        <dbReference type="ARBA" id="ARBA00012513"/>
    </source>
</evidence>
<evidence type="ECO:0000256" key="7">
    <source>
        <dbReference type="ARBA" id="ARBA00022741"/>
    </source>
</evidence>
<keyword evidence="7 15" id="KW-0547">Nucleotide-binding</keyword>
<dbReference type="EMBL" id="JAZAVJ010000465">
    <property type="protein sequence ID" value="KAK7397631.1"/>
    <property type="molecule type" value="Genomic_DNA"/>
</dbReference>
<comment type="similarity">
    <text evidence="2">Belongs to the protein kinase superfamily. CAMK Ser/Thr protein kinase family. CHEK2 subfamily.</text>
</comment>
<dbReference type="Gene3D" id="2.60.200.20">
    <property type="match status" value="1"/>
</dbReference>
<dbReference type="SMART" id="SM00220">
    <property type="entry name" value="S_TKc"/>
    <property type="match status" value="1"/>
</dbReference>
<dbReference type="PROSITE" id="PS00107">
    <property type="entry name" value="PROTEIN_KINASE_ATP"/>
    <property type="match status" value="1"/>
</dbReference>
<organism evidence="19 20">
    <name type="scientific">Neonectria punicea</name>
    <dbReference type="NCBI Taxonomy" id="979145"/>
    <lineage>
        <taxon>Eukaryota</taxon>
        <taxon>Fungi</taxon>
        <taxon>Dikarya</taxon>
        <taxon>Ascomycota</taxon>
        <taxon>Pezizomycotina</taxon>
        <taxon>Sordariomycetes</taxon>
        <taxon>Hypocreomycetidae</taxon>
        <taxon>Hypocreales</taxon>
        <taxon>Nectriaceae</taxon>
        <taxon>Neonectria</taxon>
    </lineage>
</organism>